<name>A0A0A9FQ62_ARUDO</name>
<feature type="transmembrane region" description="Helical" evidence="1">
    <location>
        <begin position="12"/>
        <end position="35"/>
    </location>
</feature>
<proteinExistence type="predicted"/>
<reference evidence="2" key="2">
    <citation type="journal article" date="2015" name="Data Brief">
        <title>Shoot transcriptome of the giant reed, Arundo donax.</title>
        <authorList>
            <person name="Barrero R.A."/>
            <person name="Guerrero F.D."/>
            <person name="Moolhuijzen P."/>
            <person name="Goolsby J.A."/>
            <person name="Tidwell J."/>
            <person name="Bellgard S.E."/>
            <person name="Bellgard M.I."/>
        </authorList>
    </citation>
    <scope>NUCLEOTIDE SEQUENCE</scope>
    <source>
        <tissue evidence="2">Shoot tissue taken approximately 20 cm above the soil surface</tissue>
    </source>
</reference>
<accession>A0A0A9FQ62</accession>
<organism evidence="2">
    <name type="scientific">Arundo donax</name>
    <name type="common">Giant reed</name>
    <name type="synonym">Donax arundinaceus</name>
    <dbReference type="NCBI Taxonomy" id="35708"/>
    <lineage>
        <taxon>Eukaryota</taxon>
        <taxon>Viridiplantae</taxon>
        <taxon>Streptophyta</taxon>
        <taxon>Embryophyta</taxon>
        <taxon>Tracheophyta</taxon>
        <taxon>Spermatophyta</taxon>
        <taxon>Magnoliopsida</taxon>
        <taxon>Liliopsida</taxon>
        <taxon>Poales</taxon>
        <taxon>Poaceae</taxon>
        <taxon>PACMAD clade</taxon>
        <taxon>Arundinoideae</taxon>
        <taxon>Arundineae</taxon>
        <taxon>Arundo</taxon>
    </lineage>
</organism>
<protein>
    <submittedName>
        <fullName evidence="2">Uncharacterized protein</fullName>
    </submittedName>
</protein>
<evidence type="ECO:0000313" key="2">
    <source>
        <dbReference type="EMBL" id="JAE14437.1"/>
    </source>
</evidence>
<evidence type="ECO:0000256" key="1">
    <source>
        <dbReference type="SAM" id="Phobius"/>
    </source>
</evidence>
<dbReference type="EMBL" id="GBRH01183459">
    <property type="protein sequence ID" value="JAE14437.1"/>
    <property type="molecule type" value="Transcribed_RNA"/>
</dbReference>
<sequence>MWGLVAADRWVVYAGFASLVGAAVMRACHGSVLWLTS</sequence>
<dbReference type="AlphaFoldDB" id="A0A0A9FQ62"/>
<keyword evidence="1" id="KW-1133">Transmembrane helix</keyword>
<keyword evidence="1" id="KW-0812">Transmembrane</keyword>
<reference evidence="2" key="1">
    <citation type="submission" date="2014-09" db="EMBL/GenBank/DDBJ databases">
        <authorList>
            <person name="Magalhaes I.L.F."/>
            <person name="Oliveira U."/>
            <person name="Santos F.R."/>
            <person name="Vidigal T.H.D.A."/>
            <person name="Brescovit A.D."/>
            <person name="Santos A.J."/>
        </authorList>
    </citation>
    <scope>NUCLEOTIDE SEQUENCE</scope>
    <source>
        <tissue evidence="2">Shoot tissue taken approximately 20 cm above the soil surface</tissue>
    </source>
</reference>
<keyword evidence="1" id="KW-0472">Membrane</keyword>